<reference evidence="5 6" key="1">
    <citation type="submission" date="2018-06" db="EMBL/GenBank/DDBJ databases">
        <authorList>
            <consortium name="Pathogen Informatics"/>
            <person name="Doyle S."/>
        </authorList>
    </citation>
    <scope>NUCLEOTIDE SEQUENCE [LARGE SCALE GENOMIC DNA]</scope>
    <source>
        <strain evidence="5 6">NCTC12151</strain>
    </source>
</reference>
<protein>
    <submittedName>
        <fullName evidence="5">Glycerate kinase</fullName>
        <ecNumber evidence="5">2.7.1.31</ecNumber>
    </submittedName>
</protein>
<dbReference type="Proteomes" id="UP000249005">
    <property type="component" value="Chromosome 1"/>
</dbReference>
<dbReference type="EC" id="2.7.1.31" evidence="5"/>
<dbReference type="SUPFAM" id="SSF110738">
    <property type="entry name" value="Glycerate kinase I"/>
    <property type="match status" value="1"/>
</dbReference>
<dbReference type="InterPro" id="IPR004381">
    <property type="entry name" value="Glycerate_kinase"/>
</dbReference>
<accession>A0A2X4UU39</accession>
<gene>
    <name evidence="5" type="primary">glxK_4</name>
    <name evidence="5" type="ORF">NCTC12151_03009</name>
</gene>
<dbReference type="InterPro" id="IPR018193">
    <property type="entry name" value="Glyc_kinase_flavodox-like_fold"/>
</dbReference>
<evidence type="ECO:0000256" key="3">
    <source>
        <dbReference type="ARBA" id="ARBA00022777"/>
    </source>
</evidence>
<dbReference type="Gene3D" id="3.90.1510.10">
    <property type="entry name" value="Glycerate kinase, domain 2"/>
    <property type="match status" value="1"/>
</dbReference>
<dbReference type="InterPro" id="IPR036129">
    <property type="entry name" value="Glycerate_kinase_sf"/>
</dbReference>
<keyword evidence="3 4" id="KW-0418">Kinase</keyword>
<dbReference type="KEGG" id="lri:NCTC12151_03009"/>
<dbReference type="OrthoDB" id="9774290at2"/>
<evidence type="ECO:0000313" key="6">
    <source>
        <dbReference type="Proteomes" id="UP000249005"/>
    </source>
</evidence>
<dbReference type="PANTHER" id="PTHR21599">
    <property type="entry name" value="GLYCERATE KINASE"/>
    <property type="match status" value="1"/>
</dbReference>
<dbReference type="Gene3D" id="3.40.50.10350">
    <property type="entry name" value="Glycerate kinase, domain 1"/>
    <property type="match status" value="1"/>
</dbReference>
<keyword evidence="6" id="KW-1185">Reference proteome</keyword>
<proteinExistence type="inferred from homology"/>
<comment type="similarity">
    <text evidence="1 4">Belongs to the glycerate kinase type-1 family.</text>
</comment>
<dbReference type="InterPro" id="IPR018197">
    <property type="entry name" value="Glycerate_kinase_RE-like"/>
</dbReference>
<evidence type="ECO:0000256" key="2">
    <source>
        <dbReference type="ARBA" id="ARBA00022679"/>
    </source>
</evidence>
<dbReference type="Pfam" id="PF02595">
    <property type="entry name" value="Gly_kinase"/>
    <property type="match status" value="1"/>
</dbReference>
<dbReference type="EMBL" id="LS483470">
    <property type="protein sequence ID" value="SQI43376.1"/>
    <property type="molecule type" value="Genomic_DNA"/>
</dbReference>
<keyword evidence="2 4" id="KW-0808">Transferase</keyword>
<dbReference type="GO" id="GO:0031388">
    <property type="term" value="P:organic acid phosphorylation"/>
    <property type="evidence" value="ECO:0007669"/>
    <property type="project" value="UniProtKB-UniRule"/>
</dbReference>
<dbReference type="NCBIfam" id="TIGR00045">
    <property type="entry name" value="glycerate kinase"/>
    <property type="match status" value="1"/>
</dbReference>
<organism evidence="5 6">
    <name type="scientific">Leminorella richardii</name>
    <dbReference type="NCBI Taxonomy" id="158841"/>
    <lineage>
        <taxon>Bacteria</taxon>
        <taxon>Pseudomonadati</taxon>
        <taxon>Pseudomonadota</taxon>
        <taxon>Gammaproteobacteria</taxon>
        <taxon>Enterobacterales</taxon>
        <taxon>Budviciaceae</taxon>
        <taxon>Leminorella</taxon>
    </lineage>
</organism>
<dbReference type="RefSeq" id="WP_111741366.1">
    <property type="nucleotide sequence ID" value="NZ_LR698987.1"/>
</dbReference>
<evidence type="ECO:0000256" key="1">
    <source>
        <dbReference type="ARBA" id="ARBA00006284"/>
    </source>
</evidence>
<dbReference type="PANTHER" id="PTHR21599:SF0">
    <property type="entry name" value="GLYCERATE KINASE"/>
    <property type="match status" value="1"/>
</dbReference>
<dbReference type="PIRSF" id="PIRSF006078">
    <property type="entry name" value="GlxK"/>
    <property type="match status" value="1"/>
</dbReference>
<dbReference type="GO" id="GO:0008887">
    <property type="term" value="F:glycerate kinase activity"/>
    <property type="evidence" value="ECO:0007669"/>
    <property type="project" value="UniProtKB-UniRule"/>
</dbReference>
<sequence>MKIVIAPDSYKESLTALEVANEIEAGFREVFPKACYIKLPVADGGEGTVQAMVEATCGRRVDISVTGPLGEPVEAFYGLTGDGETAVIEMAAASGLALVAEPQRNPRITTSYGTGELILAALNAGVRNFIIGIGGSATNDGGAGMLQALGAALLDAEGKSIRFGGEALRELDRIDLSGFDSRIAQSTINVACDVNNPLCGPQGASAIFGPQKGASPETVWELDACLKRFGQIIKRDLGADVLNVPGAGAAGGMGAAMVGVVGGRLRPGSDIITEAVGLDDAVKDADLVITGEGRIDGQTVFGKTPIGVARVAKRYGKPVIGIAGCLTREAPVVHEHGIEAIVSVLFECCSVPDALSSGAFNVRLAARNVAAMLKIGQLLPS</sequence>
<evidence type="ECO:0000256" key="4">
    <source>
        <dbReference type="PIRNR" id="PIRNR006078"/>
    </source>
</evidence>
<name>A0A2X4UU39_9GAMM</name>
<dbReference type="AlphaFoldDB" id="A0A2X4UU39"/>
<evidence type="ECO:0000313" key="5">
    <source>
        <dbReference type="EMBL" id="SQI43376.1"/>
    </source>
</evidence>